<dbReference type="Proteomes" id="UP000008672">
    <property type="component" value="Unassembled WGS sequence"/>
</dbReference>
<feature type="region of interest" description="Disordered" evidence="3">
    <location>
        <begin position="27"/>
        <end position="55"/>
    </location>
</feature>
<dbReference type="InterPro" id="IPR051112">
    <property type="entry name" value="CWC26_splicing_factor"/>
</dbReference>
<dbReference type="eggNOG" id="KOG2654">
    <property type="taxonomic scope" value="Eukaryota"/>
</dbReference>
<dbReference type="STRING" id="7897.ENSLACP00000016543"/>
<keyword evidence="5" id="KW-1185">Reference proteome</keyword>
<dbReference type="Pfam" id="PF09736">
    <property type="entry name" value="Bud13"/>
    <property type="match status" value="1"/>
</dbReference>
<dbReference type="GO" id="GO:0003723">
    <property type="term" value="F:RNA binding"/>
    <property type="evidence" value="ECO:0007669"/>
    <property type="project" value="TreeGrafter"/>
</dbReference>
<dbReference type="Ensembl" id="ENSLACT00000016657.1">
    <property type="protein sequence ID" value="ENSLACP00000016543.1"/>
    <property type="gene ID" value="ENSLACG00000014576.1"/>
</dbReference>
<dbReference type="GO" id="GO:0005684">
    <property type="term" value="C:U2-type spliceosomal complex"/>
    <property type="evidence" value="ECO:0007669"/>
    <property type="project" value="TreeGrafter"/>
</dbReference>
<dbReference type="PANTHER" id="PTHR31809">
    <property type="entry name" value="BUD13 HOMOLOG"/>
    <property type="match status" value="1"/>
</dbReference>
<feature type="compositionally biased region" description="Basic and acidic residues" evidence="3">
    <location>
        <begin position="650"/>
        <end position="659"/>
    </location>
</feature>
<feature type="compositionally biased region" description="Basic and acidic residues" evidence="3">
    <location>
        <begin position="170"/>
        <end position="184"/>
    </location>
</feature>
<feature type="compositionally biased region" description="Basic and acidic residues" evidence="3">
    <location>
        <begin position="747"/>
        <end position="758"/>
    </location>
</feature>
<dbReference type="GO" id="GO:0070274">
    <property type="term" value="C:RES complex"/>
    <property type="evidence" value="ECO:0007669"/>
    <property type="project" value="TreeGrafter"/>
</dbReference>
<evidence type="ECO:0000256" key="1">
    <source>
        <dbReference type="ARBA" id="ARBA00011069"/>
    </source>
</evidence>
<dbReference type="FunCoup" id="H3B3S2">
    <property type="interactions" value="3069"/>
</dbReference>
<feature type="compositionally biased region" description="Basic and acidic residues" evidence="3">
    <location>
        <begin position="39"/>
        <end position="48"/>
    </location>
</feature>
<dbReference type="EMBL" id="AFYH01006899">
    <property type="status" value="NOT_ANNOTATED_CDS"/>
    <property type="molecule type" value="Genomic_DNA"/>
</dbReference>
<reference evidence="5" key="1">
    <citation type="submission" date="2011-08" db="EMBL/GenBank/DDBJ databases">
        <title>The draft genome of Latimeria chalumnae.</title>
        <authorList>
            <person name="Di Palma F."/>
            <person name="Alfoldi J."/>
            <person name="Johnson J."/>
            <person name="Berlin A."/>
            <person name="Gnerre S."/>
            <person name="Jaffe D."/>
            <person name="MacCallum I."/>
            <person name="Young S."/>
            <person name="Walker B.J."/>
            <person name="Lander E."/>
            <person name="Lindblad-Toh K."/>
        </authorList>
    </citation>
    <scope>NUCLEOTIDE SEQUENCE [LARGE SCALE GENOMIC DNA]</scope>
    <source>
        <strain evidence="5">Wild caught</strain>
    </source>
</reference>
<gene>
    <name evidence="4" type="primary">BUD13</name>
</gene>
<dbReference type="InParanoid" id="H3B3S2"/>
<dbReference type="HOGENOM" id="CLU_024195_3_1_1"/>
<proteinExistence type="inferred from homology"/>
<evidence type="ECO:0000313" key="5">
    <source>
        <dbReference type="Proteomes" id="UP000008672"/>
    </source>
</evidence>
<dbReference type="GO" id="GO:0000398">
    <property type="term" value="P:mRNA splicing, via spliceosome"/>
    <property type="evidence" value="ECO:0007669"/>
    <property type="project" value="TreeGrafter"/>
</dbReference>
<dbReference type="Bgee" id="ENSLACG00000014576">
    <property type="expression patterns" value="Expressed in post-anal tail muscle and 6 other cell types or tissues"/>
</dbReference>
<dbReference type="AlphaFoldDB" id="H3B3S2"/>
<feature type="compositionally biased region" description="Low complexity" evidence="3">
    <location>
        <begin position="197"/>
        <end position="207"/>
    </location>
</feature>
<evidence type="ECO:0000256" key="2">
    <source>
        <dbReference type="ARBA" id="ARBA00014454"/>
    </source>
</evidence>
<accession>H3B3S2</accession>
<evidence type="ECO:0000313" key="4">
    <source>
        <dbReference type="Ensembl" id="ENSLACP00000016543.1"/>
    </source>
</evidence>
<dbReference type="PANTHER" id="PTHR31809:SF0">
    <property type="entry name" value="BUD13 HOMOLOG"/>
    <property type="match status" value="1"/>
</dbReference>
<feature type="compositionally biased region" description="Basic and acidic residues" evidence="3">
    <location>
        <begin position="208"/>
        <end position="236"/>
    </location>
</feature>
<feature type="region of interest" description="Disordered" evidence="3">
    <location>
        <begin position="650"/>
        <end position="770"/>
    </location>
</feature>
<feature type="region of interest" description="Disordered" evidence="3">
    <location>
        <begin position="477"/>
        <end position="625"/>
    </location>
</feature>
<feature type="compositionally biased region" description="Polar residues" evidence="3">
    <location>
        <begin position="375"/>
        <end position="388"/>
    </location>
</feature>
<comment type="similarity">
    <text evidence="1">Belongs to the CWC26 family.</text>
</comment>
<dbReference type="EMBL" id="AFYH01006900">
    <property type="status" value="NOT_ANNOTATED_CDS"/>
    <property type="molecule type" value="Genomic_DNA"/>
</dbReference>
<feature type="compositionally biased region" description="Basic and acidic residues" evidence="3">
    <location>
        <begin position="296"/>
        <end position="324"/>
    </location>
</feature>
<dbReference type="EMBL" id="AFYH01006898">
    <property type="status" value="NOT_ANNOTATED_CDS"/>
    <property type="molecule type" value="Genomic_DNA"/>
</dbReference>
<dbReference type="GeneTree" id="ENSGT00390000014500"/>
<reference evidence="4" key="2">
    <citation type="submission" date="2025-08" db="UniProtKB">
        <authorList>
            <consortium name="Ensembl"/>
        </authorList>
    </citation>
    <scope>IDENTIFICATION</scope>
</reference>
<sequence length="812" mass="91561">AGAVMAAATDGAPVPLSKAEYLKRYLSEENGKKRRKRPKPDGKGMRIVDDDDEDWKNVAGKKEDMEEDEDAPVVAEFIDERPEEIRRMEEFRSSNKWKLLGACNGGISMHTRKIWSRVQGNKLGPGKGEGRYFDFATTVLNTEKQQSTSLPEKSIVSCILVPPPPKKKIEKNQLENPSRTRDQNEDSQGSDYSLHATSTTSSGTASRTKTEEISFQKKRIHSPDHSPSRSVRHDSPDLSPLRKCRHDSPDLSPLRKGCQNLPDLSPLRKGCQNLPDLSPPRRGRHASPDLSPPRRGCHDSPDLSPRRGHHNVPDLNRKGEKSSEKSLQLKSRDCSGSSLQKRRRHDSSDTSPPRRKCTTSSEQSPGRNNSHDFVSKTSPAGKKQSISPVGSGKWSNVKGIWFSNFLEREKLMYLVTPFPPKEPKCGSSSVTWSSSMLHIEDQYHQKAQSLQCVLRKMLDSELKCKYSLFKRSNLEESNHRIGPSAPSDKTTAVPRQRGNGGGGIPLIEMVYIRETSPARKKSKPSSSPAGRQRHDSDNDVSPPRRRNCRSPEASLSPPCRGQKASKGRHDSDPDLSPPRASQQKTPDSDLSPPRKNPGGGRRQTEGRWQQGEGMLEGGGVSLSPKMTLQLETKHICSDRQLNRLLAVESRDSETIFRDKSGRKRDLKQEQIEKQRKDKEKAEKDEKYAQWGKGLAQGEQQQKNLEDALKEMQKPLARHIDDEDLDRMLREQERDGDPMAGLLRKKKEKESKAQNEKPRYKGPAPPLNRFNIWPGHRWDGVDRSNGFEQQRFARIADKKAVQEVAYKWSVEDM</sequence>
<reference evidence="4" key="3">
    <citation type="submission" date="2025-09" db="UniProtKB">
        <authorList>
            <consortium name="Ensembl"/>
        </authorList>
    </citation>
    <scope>IDENTIFICATION</scope>
</reference>
<feature type="region of interest" description="Disordered" evidence="3">
    <location>
        <begin position="161"/>
        <end position="391"/>
    </location>
</feature>
<dbReference type="InterPro" id="IPR018609">
    <property type="entry name" value="Bud13"/>
</dbReference>
<dbReference type="EMBL" id="AFYH01006897">
    <property type="status" value="NOT_ANNOTATED_CDS"/>
    <property type="molecule type" value="Genomic_DNA"/>
</dbReference>
<protein>
    <recommendedName>
        <fullName evidence="2">BUD13 homolog</fullName>
    </recommendedName>
</protein>
<feature type="compositionally biased region" description="Polar residues" evidence="3">
    <location>
        <begin position="358"/>
        <end position="368"/>
    </location>
</feature>
<name>H3B3S2_LATCH</name>
<feature type="compositionally biased region" description="Basic and acidic residues" evidence="3">
    <location>
        <begin position="703"/>
        <end position="736"/>
    </location>
</feature>
<organism evidence="4 5">
    <name type="scientific">Latimeria chalumnae</name>
    <name type="common">Coelacanth</name>
    <dbReference type="NCBI Taxonomy" id="7897"/>
    <lineage>
        <taxon>Eukaryota</taxon>
        <taxon>Metazoa</taxon>
        <taxon>Chordata</taxon>
        <taxon>Craniata</taxon>
        <taxon>Vertebrata</taxon>
        <taxon>Euteleostomi</taxon>
        <taxon>Coelacanthiformes</taxon>
        <taxon>Coelacanthidae</taxon>
        <taxon>Latimeria</taxon>
    </lineage>
</organism>
<evidence type="ECO:0000256" key="3">
    <source>
        <dbReference type="SAM" id="MobiDB-lite"/>
    </source>
</evidence>
<feature type="compositionally biased region" description="Basic and acidic residues" evidence="3">
    <location>
        <begin position="666"/>
        <end position="687"/>
    </location>
</feature>